<comment type="caution">
    <text evidence="4">The sequence shown here is derived from an EMBL/GenBank/DDBJ whole genome shotgun (WGS) entry which is preliminary data.</text>
</comment>
<feature type="repeat" description="ANK" evidence="3">
    <location>
        <begin position="40"/>
        <end position="72"/>
    </location>
</feature>
<evidence type="ECO:0000256" key="1">
    <source>
        <dbReference type="ARBA" id="ARBA00022737"/>
    </source>
</evidence>
<keyword evidence="1" id="KW-0677">Repeat</keyword>
<dbReference type="PANTHER" id="PTHR24171">
    <property type="entry name" value="ANKYRIN REPEAT DOMAIN-CONTAINING PROTEIN 39-RELATED"/>
    <property type="match status" value="1"/>
</dbReference>
<dbReference type="Pfam" id="PF12796">
    <property type="entry name" value="Ank_2"/>
    <property type="match status" value="1"/>
</dbReference>
<dbReference type="InterPro" id="IPR002110">
    <property type="entry name" value="Ankyrin_rpt"/>
</dbReference>
<evidence type="ECO:0000313" key="4">
    <source>
        <dbReference type="EMBL" id="THD18556.1"/>
    </source>
</evidence>
<accession>A0A4E0QYS3</accession>
<protein>
    <submittedName>
        <fullName evidence="4">Uncharacterized protein</fullName>
    </submittedName>
</protein>
<keyword evidence="5" id="KW-1185">Reference proteome</keyword>
<evidence type="ECO:0000256" key="3">
    <source>
        <dbReference type="PROSITE-ProRule" id="PRU00023"/>
    </source>
</evidence>
<dbReference type="PROSITE" id="PS50297">
    <property type="entry name" value="ANK_REP_REGION"/>
    <property type="match status" value="2"/>
</dbReference>
<dbReference type="Proteomes" id="UP000230066">
    <property type="component" value="Unassembled WGS sequence"/>
</dbReference>
<dbReference type="SMART" id="SM00248">
    <property type="entry name" value="ANK"/>
    <property type="match status" value="2"/>
</dbReference>
<dbReference type="InterPro" id="IPR036770">
    <property type="entry name" value="Ankyrin_rpt-contain_sf"/>
</dbReference>
<dbReference type="AlphaFoldDB" id="A0A4E0QYS3"/>
<organism evidence="4 5">
    <name type="scientific">Fasciola hepatica</name>
    <name type="common">Liver fluke</name>
    <dbReference type="NCBI Taxonomy" id="6192"/>
    <lineage>
        <taxon>Eukaryota</taxon>
        <taxon>Metazoa</taxon>
        <taxon>Spiralia</taxon>
        <taxon>Lophotrochozoa</taxon>
        <taxon>Platyhelminthes</taxon>
        <taxon>Trematoda</taxon>
        <taxon>Digenea</taxon>
        <taxon>Plagiorchiida</taxon>
        <taxon>Echinostomata</taxon>
        <taxon>Echinostomatoidea</taxon>
        <taxon>Fasciolidae</taxon>
        <taxon>Fasciola</taxon>
    </lineage>
</organism>
<dbReference type="SUPFAM" id="SSF48403">
    <property type="entry name" value="Ankyrin repeat"/>
    <property type="match status" value="1"/>
</dbReference>
<gene>
    <name evidence="4" type="ORF">D915_010770</name>
</gene>
<evidence type="ECO:0000313" key="5">
    <source>
        <dbReference type="Proteomes" id="UP000230066"/>
    </source>
</evidence>
<feature type="repeat" description="ANK" evidence="3">
    <location>
        <begin position="73"/>
        <end position="105"/>
    </location>
</feature>
<dbReference type="EMBL" id="JXXN02010121">
    <property type="protein sequence ID" value="THD18556.1"/>
    <property type="molecule type" value="Genomic_DNA"/>
</dbReference>
<dbReference type="Gene3D" id="1.25.40.20">
    <property type="entry name" value="Ankyrin repeat-containing domain"/>
    <property type="match status" value="1"/>
</dbReference>
<reference evidence="4" key="1">
    <citation type="submission" date="2019-03" db="EMBL/GenBank/DDBJ databases">
        <title>Improved annotation for the trematode Fasciola hepatica.</title>
        <authorList>
            <person name="Choi Y.-J."/>
            <person name="Martin J."/>
            <person name="Mitreva M."/>
        </authorList>
    </citation>
    <scope>NUCLEOTIDE SEQUENCE [LARGE SCALE GENOMIC DNA]</scope>
</reference>
<sequence>MDVILCRGNGQLQSCVLSADTSRLVKLLKKNFNVNTVNQYRESALYVAAYFSEKEMVEILLKNGADVNCNTIEGNTPLHAAAYSGNVDLMKILINFGANSLMRNNKGLTADDIFKGFMRTKMESHQDNTEALEKSMADVAPSSEISPGTHRKMASILERFRCRNDRKETFKKVRHTKALRTKIGMVLSDLSKVTSYCTAIPIAEYDELEGEVEPERSHEDQLTYSPHESTWRGIPVIIKRTQWKNTNNLHFSDTNSSFDHGIIRELQILGYVMYKHFTFVPIIIKLTHTVCLNFLTF</sequence>
<dbReference type="PROSITE" id="PS50088">
    <property type="entry name" value="ANK_REPEAT"/>
    <property type="match status" value="2"/>
</dbReference>
<evidence type="ECO:0000256" key="2">
    <source>
        <dbReference type="ARBA" id="ARBA00023043"/>
    </source>
</evidence>
<name>A0A4E0QYS3_FASHE</name>
<proteinExistence type="predicted"/>
<keyword evidence="2 3" id="KW-0040">ANK repeat</keyword>